<dbReference type="FunFam" id="3.10.590.10:FF:000006">
    <property type="entry name" value="Chromosome 7, whole genome shotgun sequence"/>
    <property type="match status" value="1"/>
</dbReference>
<dbReference type="Gene3D" id="3.10.590.10">
    <property type="entry name" value="ph1033 like domains"/>
    <property type="match status" value="1"/>
</dbReference>
<dbReference type="InterPro" id="IPR052181">
    <property type="entry name" value="5hmC_binding"/>
</dbReference>
<dbReference type="InterPro" id="IPR002740">
    <property type="entry name" value="EVE_domain"/>
</dbReference>
<feature type="domain" description="EVE" evidence="4">
    <location>
        <begin position="72"/>
        <end position="234"/>
    </location>
</feature>
<dbReference type="SUPFAM" id="SSF88697">
    <property type="entry name" value="PUA domain-like"/>
    <property type="match status" value="1"/>
</dbReference>
<evidence type="ECO:0000256" key="1">
    <source>
        <dbReference type="ARBA" id="ARBA00004123"/>
    </source>
</evidence>
<sequence length="296" mass="33219">MPPKKRGNAAPNDAKTDETQQNTDQVAGSKKRRARVDADGTESDGDHKQKSPKANKKAKSEDPERKPGEKMYWLMKAECDTRVVNGKDVKFDIDDFEAMGASPWDGVRNFVARNIMRDRMKLGDLVFFYHSNCSVPGIAGVCEVVKEGYPDESAFDKNHPYYDPKSDRKNPKWFRVDVKLLHRLPRFVPLAELKLYATPESPVQPPPLAEMMLVNRGRLSVQPVRATEWEFITALAEKDLTDGVVLKGKGKGSKKAKEESSGKEEDEADEQTVDEVVDKKKAVKRPRGSKERTGGT</sequence>
<feature type="compositionally biased region" description="Acidic residues" evidence="3">
    <location>
        <begin position="264"/>
        <end position="275"/>
    </location>
</feature>
<comment type="subcellular location">
    <subcellularLocation>
        <location evidence="1">Nucleus</location>
    </subcellularLocation>
</comment>
<accession>A0A139A5Y1</accession>
<evidence type="ECO:0000259" key="4">
    <source>
        <dbReference type="Pfam" id="PF01878"/>
    </source>
</evidence>
<evidence type="ECO:0000313" key="5">
    <source>
        <dbReference type="EMBL" id="KXS12196.1"/>
    </source>
</evidence>
<dbReference type="OrthoDB" id="41445at2759"/>
<organism evidence="5 6">
    <name type="scientific">Gonapodya prolifera (strain JEL478)</name>
    <name type="common">Monoblepharis prolifera</name>
    <dbReference type="NCBI Taxonomy" id="1344416"/>
    <lineage>
        <taxon>Eukaryota</taxon>
        <taxon>Fungi</taxon>
        <taxon>Fungi incertae sedis</taxon>
        <taxon>Chytridiomycota</taxon>
        <taxon>Chytridiomycota incertae sedis</taxon>
        <taxon>Monoblepharidomycetes</taxon>
        <taxon>Monoblepharidales</taxon>
        <taxon>Gonapodyaceae</taxon>
        <taxon>Gonapodya</taxon>
    </lineage>
</organism>
<gene>
    <name evidence="5" type="ORF">M427DRAFT_59714</name>
</gene>
<keyword evidence="6" id="KW-1185">Reference proteome</keyword>
<dbReference type="EMBL" id="KQ965790">
    <property type="protein sequence ID" value="KXS12196.1"/>
    <property type="molecule type" value="Genomic_DNA"/>
</dbReference>
<dbReference type="InterPro" id="IPR047197">
    <property type="entry name" value="THYN1-like_EVE"/>
</dbReference>
<dbReference type="CDD" id="cd21133">
    <property type="entry name" value="EVE"/>
    <property type="match status" value="1"/>
</dbReference>
<reference evidence="5 6" key="1">
    <citation type="journal article" date="2015" name="Genome Biol. Evol.">
        <title>Phylogenomic analyses indicate that early fungi evolved digesting cell walls of algal ancestors of land plants.</title>
        <authorList>
            <person name="Chang Y."/>
            <person name="Wang S."/>
            <person name="Sekimoto S."/>
            <person name="Aerts A.L."/>
            <person name="Choi C."/>
            <person name="Clum A."/>
            <person name="LaButti K.M."/>
            <person name="Lindquist E.A."/>
            <person name="Yee Ngan C."/>
            <person name="Ohm R.A."/>
            <person name="Salamov A.A."/>
            <person name="Grigoriev I.V."/>
            <person name="Spatafora J.W."/>
            <person name="Berbee M.L."/>
        </authorList>
    </citation>
    <scope>NUCLEOTIDE SEQUENCE [LARGE SCALE GENOMIC DNA]</scope>
    <source>
        <strain evidence="5 6">JEL478</strain>
    </source>
</reference>
<name>A0A139A5Y1_GONPJ</name>
<dbReference type="AlphaFoldDB" id="A0A139A5Y1"/>
<dbReference type="STRING" id="1344416.A0A139A5Y1"/>
<proteinExistence type="predicted"/>
<evidence type="ECO:0000256" key="2">
    <source>
        <dbReference type="ARBA" id="ARBA00023242"/>
    </source>
</evidence>
<feature type="region of interest" description="Disordered" evidence="3">
    <location>
        <begin position="245"/>
        <end position="296"/>
    </location>
</feature>
<dbReference type="OMA" id="SWDESHP"/>
<dbReference type="GO" id="GO:0005634">
    <property type="term" value="C:nucleus"/>
    <property type="evidence" value="ECO:0007669"/>
    <property type="project" value="UniProtKB-SubCell"/>
</dbReference>
<keyword evidence="2" id="KW-0539">Nucleus</keyword>
<dbReference type="InterPro" id="IPR015947">
    <property type="entry name" value="PUA-like_sf"/>
</dbReference>
<dbReference type="Proteomes" id="UP000070544">
    <property type="component" value="Unassembled WGS sequence"/>
</dbReference>
<dbReference type="PANTHER" id="PTHR14087:SF7">
    <property type="entry name" value="THYMOCYTE NUCLEAR PROTEIN 1"/>
    <property type="match status" value="1"/>
</dbReference>
<feature type="compositionally biased region" description="Basic and acidic residues" evidence="3">
    <location>
        <begin position="58"/>
        <end position="69"/>
    </location>
</feature>
<dbReference type="PANTHER" id="PTHR14087">
    <property type="entry name" value="THYMOCYTE NUCLEAR PROTEIN 1"/>
    <property type="match status" value="1"/>
</dbReference>
<evidence type="ECO:0000256" key="3">
    <source>
        <dbReference type="SAM" id="MobiDB-lite"/>
    </source>
</evidence>
<evidence type="ECO:0000313" key="6">
    <source>
        <dbReference type="Proteomes" id="UP000070544"/>
    </source>
</evidence>
<feature type="region of interest" description="Disordered" evidence="3">
    <location>
        <begin position="1"/>
        <end position="69"/>
    </location>
</feature>
<dbReference type="Pfam" id="PF01878">
    <property type="entry name" value="EVE"/>
    <property type="match status" value="1"/>
</dbReference>
<protein>
    <submittedName>
        <fullName evidence="5">DUF55-domain-containing protein</fullName>
    </submittedName>
</protein>